<organism evidence="1 2">
    <name type="scientific">Corynebacterium jeddahense</name>
    <dbReference type="NCBI Taxonomy" id="1414719"/>
    <lineage>
        <taxon>Bacteria</taxon>
        <taxon>Bacillati</taxon>
        <taxon>Actinomycetota</taxon>
        <taxon>Actinomycetes</taxon>
        <taxon>Mycobacteriales</taxon>
        <taxon>Corynebacteriaceae</taxon>
        <taxon>Corynebacterium</taxon>
    </lineage>
</organism>
<name>A0ABY7ULI4_9CORY</name>
<protein>
    <submittedName>
        <fullName evidence="1">Uncharacterized protein</fullName>
    </submittedName>
</protein>
<dbReference type="RefSeq" id="WP_157034462.1">
    <property type="nucleotide sequence ID" value="NZ_CBYN010000047.1"/>
</dbReference>
<accession>A0ABY7ULI4</accession>
<gene>
    <name evidence="1" type="ORF">CJEDD_05675</name>
</gene>
<evidence type="ECO:0000313" key="1">
    <source>
        <dbReference type="EMBL" id="WCZ38745.1"/>
    </source>
</evidence>
<dbReference type="Proteomes" id="UP001218071">
    <property type="component" value="Chromosome"/>
</dbReference>
<proteinExistence type="predicted"/>
<dbReference type="EMBL" id="CP063194">
    <property type="protein sequence ID" value="WCZ38745.1"/>
    <property type="molecule type" value="Genomic_DNA"/>
</dbReference>
<sequence length="51" mass="5343">MQLLCDVLPANPGDTLWGTIHAGNGPSIGNALAVGREKVAAFVWVARRGEL</sequence>
<reference evidence="1 2" key="1">
    <citation type="submission" date="2020-10" db="EMBL/GenBank/DDBJ databases">
        <title>Complete genome sequence of Corynebacterium jeddahense DSM 45997, type strain of Corynebacterium jeddahense.</title>
        <authorList>
            <person name="Busche T."/>
            <person name="Kalinowski J."/>
            <person name="Ruckert C."/>
        </authorList>
    </citation>
    <scope>NUCLEOTIDE SEQUENCE [LARGE SCALE GENOMIC DNA]</scope>
    <source>
        <strain evidence="1 2">DSM 45997</strain>
    </source>
</reference>
<evidence type="ECO:0000313" key="2">
    <source>
        <dbReference type="Proteomes" id="UP001218071"/>
    </source>
</evidence>
<keyword evidence="2" id="KW-1185">Reference proteome</keyword>